<gene>
    <name evidence="1" type="ORF">DFP72DRAFT_1172996</name>
</gene>
<organism evidence="1 2">
    <name type="scientific">Ephemerocybe angulata</name>
    <dbReference type="NCBI Taxonomy" id="980116"/>
    <lineage>
        <taxon>Eukaryota</taxon>
        <taxon>Fungi</taxon>
        <taxon>Dikarya</taxon>
        <taxon>Basidiomycota</taxon>
        <taxon>Agaricomycotina</taxon>
        <taxon>Agaricomycetes</taxon>
        <taxon>Agaricomycetidae</taxon>
        <taxon>Agaricales</taxon>
        <taxon>Agaricineae</taxon>
        <taxon>Psathyrellaceae</taxon>
        <taxon>Ephemerocybe</taxon>
    </lineage>
</organism>
<accession>A0A8H6HPQ3</accession>
<dbReference type="EMBL" id="JACGCI010000057">
    <property type="protein sequence ID" value="KAF6750430.1"/>
    <property type="molecule type" value="Genomic_DNA"/>
</dbReference>
<name>A0A8H6HPQ3_9AGAR</name>
<evidence type="ECO:0000313" key="2">
    <source>
        <dbReference type="Proteomes" id="UP000521943"/>
    </source>
</evidence>
<protein>
    <submittedName>
        <fullName evidence="1">Uncharacterized protein</fullName>
    </submittedName>
</protein>
<proteinExistence type="predicted"/>
<keyword evidence="2" id="KW-1185">Reference proteome</keyword>
<comment type="caution">
    <text evidence="1">The sequence shown here is derived from an EMBL/GenBank/DDBJ whole genome shotgun (WGS) entry which is preliminary data.</text>
</comment>
<evidence type="ECO:0000313" key="1">
    <source>
        <dbReference type="EMBL" id="KAF6750430.1"/>
    </source>
</evidence>
<sequence length="157" mass="17499">MSGVEPTSKRIPNRDKSIVLSATWTDAATIRPQTGTWNENVARLADDGSMWLLDSDRATITIPFEGKHSLFRGPPPVRRLAPRVRLCKRVAISLRVHHHLSVLDCILFVYNRYNIIPTSTVNLPGSTSAIPTSGKPESTLTPTTHQQVITYTLSQWL</sequence>
<dbReference type="Proteomes" id="UP000521943">
    <property type="component" value="Unassembled WGS sequence"/>
</dbReference>
<dbReference type="AlphaFoldDB" id="A0A8H6HPQ3"/>
<reference evidence="1 2" key="1">
    <citation type="submission" date="2020-07" db="EMBL/GenBank/DDBJ databases">
        <title>Comparative genomics of pyrophilous fungi reveals a link between fire events and developmental genes.</title>
        <authorList>
            <consortium name="DOE Joint Genome Institute"/>
            <person name="Steindorff A.S."/>
            <person name="Carver A."/>
            <person name="Calhoun S."/>
            <person name="Stillman K."/>
            <person name="Liu H."/>
            <person name="Lipzen A."/>
            <person name="Pangilinan J."/>
            <person name="Labutti K."/>
            <person name="Bruns T.D."/>
            <person name="Grigoriev I.V."/>
        </authorList>
    </citation>
    <scope>NUCLEOTIDE SEQUENCE [LARGE SCALE GENOMIC DNA]</scope>
    <source>
        <strain evidence="1 2">CBS 144469</strain>
    </source>
</reference>